<protein>
    <recommendedName>
        <fullName evidence="4">DUF1772 domain-containing protein</fullName>
    </recommendedName>
</protein>
<evidence type="ECO:0000256" key="1">
    <source>
        <dbReference type="SAM" id="Phobius"/>
    </source>
</evidence>
<proteinExistence type="predicted"/>
<sequence>MPDEIARGVVLLHLAATLFLVGLIWFVQVVHYPLMARVGRAEFVAYEQAHARRTTWVVAPPMLVELGTGIALLWVRPAGVSLAAALAGVALLAVVWGSTRFVQVPCHERLSRAFDPGVHRRLVSTNWVRTAAWSLRGILAVWMVTQS</sequence>
<keyword evidence="1" id="KW-1133">Transmembrane helix</keyword>
<gene>
    <name evidence="2" type="ORF">ETAA1_04060</name>
</gene>
<dbReference type="Proteomes" id="UP000319576">
    <property type="component" value="Chromosome"/>
</dbReference>
<evidence type="ECO:0008006" key="4">
    <source>
        <dbReference type="Google" id="ProtNLM"/>
    </source>
</evidence>
<organism evidence="2 3">
    <name type="scientific">Urbifossiella limnaea</name>
    <dbReference type="NCBI Taxonomy" id="2528023"/>
    <lineage>
        <taxon>Bacteria</taxon>
        <taxon>Pseudomonadati</taxon>
        <taxon>Planctomycetota</taxon>
        <taxon>Planctomycetia</taxon>
        <taxon>Gemmatales</taxon>
        <taxon>Gemmataceae</taxon>
        <taxon>Urbifossiella</taxon>
    </lineage>
</organism>
<dbReference type="RefSeq" id="WP_202920596.1">
    <property type="nucleotide sequence ID" value="NZ_CP036273.1"/>
</dbReference>
<evidence type="ECO:0000313" key="3">
    <source>
        <dbReference type="Proteomes" id="UP000319576"/>
    </source>
</evidence>
<feature type="transmembrane region" description="Helical" evidence="1">
    <location>
        <begin position="12"/>
        <end position="34"/>
    </location>
</feature>
<keyword evidence="3" id="KW-1185">Reference proteome</keyword>
<dbReference type="KEGG" id="uli:ETAA1_04060"/>
<reference evidence="2 3" key="1">
    <citation type="submission" date="2019-02" db="EMBL/GenBank/DDBJ databases">
        <title>Deep-cultivation of Planctomycetes and their phenomic and genomic characterization uncovers novel biology.</title>
        <authorList>
            <person name="Wiegand S."/>
            <person name="Jogler M."/>
            <person name="Boedeker C."/>
            <person name="Pinto D."/>
            <person name="Vollmers J."/>
            <person name="Rivas-Marin E."/>
            <person name="Kohn T."/>
            <person name="Peeters S.H."/>
            <person name="Heuer A."/>
            <person name="Rast P."/>
            <person name="Oberbeckmann S."/>
            <person name="Bunk B."/>
            <person name="Jeske O."/>
            <person name="Meyerdierks A."/>
            <person name="Storesund J.E."/>
            <person name="Kallscheuer N."/>
            <person name="Luecker S."/>
            <person name="Lage O.M."/>
            <person name="Pohl T."/>
            <person name="Merkel B.J."/>
            <person name="Hornburger P."/>
            <person name="Mueller R.-W."/>
            <person name="Bruemmer F."/>
            <person name="Labrenz M."/>
            <person name="Spormann A.M."/>
            <person name="Op den Camp H."/>
            <person name="Overmann J."/>
            <person name="Amann R."/>
            <person name="Jetten M.S.M."/>
            <person name="Mascher T."/>
            <person name="Medema M.H."/>
            <person name="Devos D.P."/>
            <person name="Kaster A.-K."/>
            <person name="Ovreas L."/>
            <person name="Rohde M."/>
            <person name="Galperin M.Y."/>
            <person name="Jogler C."/>
        </authorList>
    </citation>
    <scope>NUCLEOTIDE SEQUENCE [LARGE SCALE GENOMIC DNA]</scope>
    <source>
        <strain evidence="2 3">ETA_A1</strain>
    </source>
</reference>
<dbReference type="EMBL" id="CP036273">
    <property type="protein sequence ID" value="QDU18516.1"/>
    <property type="molecule type" value="Genomic_DNA"/>
</dbReference>
<dbReference type="AlphaFoldDB" id="A0A517XM17"/>
<accession>A0A517XM17</accession>
<feature type="transmembrane region" description="Helical" evidence="1">
    <location>
        <begin position="81"/>
        <end position="102"/>
    </location>
</feature>
<keyword evidence="1" id="KW-0472">Membrane</keyword>
<keyword evidence="1" id="KW-0812">Transmembrane</keyword>
<evidence type="ECO:0000313" key="2">
    <source>
        <dbReference type="EMBL" id="QDU18516.1"/>
    </source>
</evidence>
<name>A0A517XM17_9BACT</name>
<feature type="transmembrane region" description="Helical" evidence="1">
    <location>
        <begin position="55"/>
        <end position="75"/>
    </location>
</feature>